<keyword evidence="4" id="KW-1185">Reference proteome</keyword>
<dbReference type="AlphaFoldDB" id="A0A9P6G0Z2"/>
<sequence>MGNAISYTKEDIILSVVIIGVWLVVRPFFVNMSKQAEQKNKERLEAEAAMYDELHAPSGASSATNTSAGGASIRKKQE</sequence>
<name>A0A9P6G0Z2_9FUNG</name>
<dbReference type="EMBL" id="JAABOA010000223">
    <property type="protein sequence ID" value="KAF9585238.1"/>
    <property type="molecule type" value="Genomic_DNA"/>
</dbReference>
<feature type="region of interest" description="Disordered" evidence="1">
    <location>
        <begin position="55"/>
        <end position="78"/>
    </location>
</feature>
<keyword evidence="2" id="KW-0472">Membrane</keyword>
<keyword evidence="2" id="KW-0812">Transmembrane</keyword>
<evidence type="ECO:0000313" key="3">
    <source>
        <dbReference type="EMBL" id="KAF9585238.1"/>
    </source>
</evidence>
<reference evidence="3" key="1">
    <citation type="journal article" date="2020" name="Fungal Divers.">
        <title>Resolving the Mortierellaceae phylogeny through synthesis of multi-gene phylogenetics and phylogenomics.</title>
        <authorList>
            <person name="Vandepol N."/>
            <person name="Liber J."/>
            <person name="Desiro A."/>
            <person name="Na H."/>
            <person name="Kennedy M."/>
            <person name="Barry K."/>
            <person name="Grigoriev I.V."/>
            <person name="Miller A.N."/>
            <person name="O'Donnell K."/>
            <person name="Stajich J.E."/>
            <person name="Bonito G."/>
        </authorList>
    </citation>
    <scope>NUCLEOTIDE SEQUENCE</scope>
    <source>
        <strain evidence="3">KOD1015</strain>
    </source>
</reference>
<organism evidence="3 4">
    <name type="scientific">Lunasporangiospora selenospora</name>
    <dbReference type="NCBI Taxonomy" id="979761"/>
    <lineage>
        <taxon>Eukaryota</taxon>
        <taxon>Fungi</taxon>
        <taxon>Fungi incertae sedis</taxon>
        <taxon>Mucoromycota</taxon>
        <taxon>Mortierellomycotina</taxon>
        <taxon>Mortierellomycetes</taxon>
        <taxon>Mortierellales</taxon>
        <taxon>Mortierellaceae</taxon>
        <taxon>Lunasporangiospora</taxon>
    </lineage>
</organism>
<proteinExistence type="predicted"/>
<keyword evidence="2" id="KW-1133">Transmembrane helix</keyword>
<evidence type="ECO:0000313" key="4">
    <source>
        <dbReference type="Proteomes" id="UP000780801"/>
    </source>
</evidence>
<evidence type="ECO:0000256" key="1">
    <source>
        <dbReference type="SAM" id="MobiDB-lite"/>
    </source>
</evidence>
<feature type="transmembrane region" description="Helical" evidence="2">
    <location>
        <begin position="12"/>
        <end position="29"/>
    </location>
</feature>
<gene>
    <name evidence="3" type="ORF">BGW38_003274</name>
</gene>
<dbReference type="Proteomes" id="UP000780801">
    <property type="component" value="Unassembled WGS sequence"/>
</dbReference>
<comment type="caution">
    <text evidence="3">The sequence shown here is derived from an EMBL/GenBank/DDBJ whole genome shotgun (WGS) entry which is preliminary data.</text>
</comment>
<evidence type="ECO:0000256" key="2">
    <source>
        <dbReference type="SAM" id="Phobius"/>
    </source>
</evidence>
<accession>A0A9P6G0Z2</accession>
<feature type="compositionally biased region" description="Low complexity" evidence="1">
    <location>
        <begin position="56"/>
        <end position="72"/>
    </location>
</feature>
<dbReference type="OrthoDB" id="2419619at2759"/>
<protein>
    <submittedName>
        <fullName evidence="3">Uncharacterized protein</fullName>
    </submittedName>
</protein>